<comment type="caution">
    <text evidence="2">The sequence shown here is derived from an EMBL/GenBank/DDBJ whole genome shotgun (WGS) entry which is preliminary data.</text>
</comment>
<dbReference type="EMBL" id="LXQE01000125">
    <property type="protein sequence ID" value="RCJ38141.1"/>
    <property type="molecule type" value="Genomic_DNA"/>
</dbReference>
<accession>A0A367RQM4</accession>
<dbReference type="Proteomes" id="UP000252085">
    <property type="component" value="Unassembled WGS sequence"/>
</dbReference>
<organism evidence="2 3">
    <name type="scientific">Nostoc punctiforme NIES-2108</name>
    <dbReference type="NCBI Taxonomy" id="1356359"/>
    <lineage>
        <taxon>Bacteria</taxon>
        <taxon>Bacillati</taxon>
        <taxon>Cyanobacteriota</taxon>
        <taxon>Cyanophyceae</taxon>
        <taxon>Nostocales</taxon>
        <taxon>Nostocaceae</taxon>
        <taxon>Nostoc</taxon>
    </lineage>
</organism>
<proteinExistence type="predicted"/>
<sequence>MDSLETLVKRHLKEFPNFQYYGAFAEFISAIENYHEDLHTGVSLDCCNSLLQSICKTIITQIDPRVEGKTLNKGAKSETNNLISEAAKLLQKNDDIYERDFISKLSQIGKHINELRNARGDLSHGKHIPKELLNDQDLSRLLREITESLSRYLISSFFSFALEKKSKEDFEIKENRIGYEDHPEFNDLLDEEYPLDGKLLYSQGLYELYYEDYEIRLQTFLDEQALLDEE</sequence>
<protein>
    <recommendedName>
        <fullName evidence="1">Abortive infection protein-like C-terminal domain-containing protein</fullName>
    </recommendedName>
</protein>
<name>A0A367RQM4_NOSPU</name>
<evidence type="ECO:0000259" key="1">
    <source>
        <dbReference type="Pfam" id="PF14355"/>
    </source>
</evidence>
<feature type="domain" description="Abortive infection protein-like C-terminal" evidence="1">
    <location>
        <begin position="82"/>
        <end position="154"/>
    </location>
</feature>
<dbReference type="InterPro" id="IPR026001">
    <property type="entry name" value="Abi-like_C"/>
</dbReference>
<dbReference type="AlphaFoldDB" id="A0A367RQM4"/>
<dbReference type="Pfam" id="PF14355">
    <property type="entry name" value="Abi_C"/>
    <property type="match status" value="1"/>
</dbReference>
<reference evidence="2 3" key="1">
    <citation type="submission" date="2016-04" db="EMBL/GenBank/DDBJ databases">
        <authorList>
            <person name="Evans L.H."/>
            <person name="Alamgir A."/>
            <person name="Owens N."/>
            <person name="Weber N.D."/>
            <person name="Virtaneva K."/>
            <person name="Barbian K."/>
            <person name="Babar A."/>
            <person name="Rosenke K."/>
        </authorList>
    </citation>
    <scope>NUCLEOTIDE SEQUENCE [LARGE SCALE GENOMIC DNA]</scope>
    <source>
        <strain evidence="2">NIES-2108</strain>
    </source>
</reference>
<evidence type="ECO:0000313" key="2">
    <source>
        <dbReference type="EMBL" id="RCJ38141.1"/>
    </source>
</evidence>
<gene>
    <name evidence="2" type="ORF">A6769_10360</name>
</gene>
<evidence type="ECO:0000313" key="3">
    <source>
        <dbReference type="Proteomes" id="UP000252085"/>
    </source>
</evidence>